<evidence type="ECO:0000259" key="1">
    <source>
        <dbReference type="Pfam" id="PF01408"/>
    </source>
</evidence>
<evidence type="ECO:0000313" key="4">
    <source>
        <dbReference type="Proteomes" id="UP000176863"/>
    </source>
</evidence>
<dbReference type="Gene3D" id="3.40.50.720">
    <property type="entry name" value="NAD(P)-binding Rossmann-like Domain"/>
    <property type="match status" value="1"/>
</dbReference>
<dbReference type="GO" id="GO:0000166">
    <property type="term" value="F:nucleotide binding"/>
    <property type="evidence" value="ECO:0007669"/>
    <property type="project" value="InterPro"/>
</dbReference>
<dbReference type="STRING" id="1798480.A2851_02450"/>
<organism evidence="3 4">
    <name type="scientific">Candidatus Kaiserbacteria bacterium RIFCSPHIGHO2_01_FULL_53_29</name>
    <dbReference type="NCBI Taxonomy" id="1798480"/>
    <lineage>
        <taxon>Bacteria</taxon>
        <taxon>Candidatus Kaiseribacteriota</taxon>
    </lineage>
</organism>
<dbReference type="SUPFAM" id="SSF51735">
    <property type="entry name" value="NAD(P)-binding Rossmann-fold domains"/>
    <property type="match status" value="1"/>
</dbReference>
<comment type="caution">
    <text evidence="3">The sequence shown here is derived from an EMBL/GenBank/DDBJ whole genome shotgun (WGS) entry which is preliminary data.</text>
</comment>
<dbReference type="InterPro" id="IPR051450">
    <property type="entry name" value="Gfo/Idh/MocA_Oxidoreductases"/>
</dbReference>
<feature type="domain" description="GFO/IDH/MocA-like oxidoreductase" evidence="2">
    <location>
        <begin position="126"/>
        <end position="247"/>
    </location>
</feature>
<dbReference type="InterPro" id="IPR055170">
    <property type="entry name" value="GFO_IDH_MocA-like_dom"/>
</dbReference>
<dbReference type="AlphaFoldDB" id="A0A1F6CX34"/>
<evidence type="ECO:0000259" key="2">
    <source>
        <dbReference type="Pfam" id="PF22725"/>
    </source>
</evidence>
<dbReference type="EMBL" id="MFKT01000009">
    <property type="protein sequence ID" value="OGG53723.1"/>
    <property type="molecule type" value="Genomic_DNA"/>
</dbReference>
<protein>
    <submittedName>
        <fullName evidence="3">Uncharacterized protein</fullName>
    </submittedName>
</protein>
<dbReference type="InterPro" id="IPR000683">
    <property type="entry name" value="Gfo/Idh/MocA-like_OxRdtase_N"/>
</dbReference>
<feature type="domain" description="Gfo/Idh/MocA-like oxidoreductase N-terminal" evidence="1">
    <location>
        <begin position="1"/>
        <end position="114"/>
    </location>
</feature>
<dbReference type="SUPFAM" id="SSF55347">
    <property type="entry name" value="Glyceraldehyde-3-phosphate dehydrogenase-like, C-terminal domain"/>
    <property type="match status" value="1"/>
</dbReference>
<evidence type="ECO:0000313" key="3">
    <source>
        <dbReference type="EMBL" id="OGG53723.1"/>
    </source>
</evidence>
<accession>A0A1F6CX34</accession>
<dbReference type="Gene3D" id="3.30.360.10">
    <property type="entry name" value="Dihydrodipicolinate Reductase, domain 2"/>
    <property type="match status" value="1"/>
</dbReference>
<dbReference type="Proteomes" id="UP000176863">
    <property type="component" value="Unassembled WGS sequence"/>
</dbReference>
<dbReference type="Pfam" id="PF22725">
    <property type="entry name" value="GFO_IDH_MocA_C3"/>
    <property type="match status" value="1"/>
</dbReference>
<proteinExistence type="predicted"/>
<reference evidence="3 4" key="1">
    <citation type="journal article" date="2016" name="Nat. Commun.">
        <title>Thousands of microbial genomes shed light on interconnected biogeochemical processes in an aquifer system.</title>
        <authorList>
            <person name="Anantharaman K."/>
            <person name="Brown C.T."/>
            <person name="Hug L.A."/>
            <person name="Sharon I."/>
            <person name="Castelle C.J."/>
            <person name="Probst A.J."/>
            <person name="Thomas B.C."/>
            <person name="Singh A."/>
            <person name="Wilkins M.J."/>
            <person name="Karaoz U."/>
            <person name="Brodie E.L."/>
            <person name="Williams K.H."/>
            <person name="Hubbard S.S."/>
            <person name="Banfield J.F."/>
        </authorList>
    </citation>
    <scope>NUCLEOTIDE SEQUENCE [LARGE SCALE GENOMIC DNA]</scope>
</reference>
<sequence length="329" mass="37549">MKIGVVGNGSMGRRRIAHSQMYGYTDITGWDIRADRRKDVGGRFGIRTAPSQEAFEGSSFDALFICVPPAEHYYYMKLAVNKGWNFMVENPVWHSTKGLDALQKEVGKKNLVANVSCNVRFLKATQRIKELVRENAIGPILSGIAEVGEYLPDWHPYEPYIDYYPSKKEMGGGLDAICDLDWLVDIFGDIQKMNCVYGKKSSLEINTYDIIDFILEFKSGPQIVLHTDMLQTPYGRATKLISENGVIVWDYKAAIVKYYDRRSGKWTEFDESGEKVDFENDITTTWAEQMYVDDSFHFFKCLKGEAKPLNTIESNSRLLKQLLEAIDYA</sequence>
<dbReference type="PANTHER" id="PTHR43377">
    <property type="entry name" value="BILIVERDIN REDUCTASE A"/>
    <property type="match status" value="1"/>
</dbReference>
<gene>
    <name evidence="3" type="ORF">A2851_02450</name>
</gene>
<dbReference type="InterPro" id="IPR036291">
    <property type="entry name" value="NAD(P)-bd_dom_sf"/>
</dbReference>
<dbReference type="PANTHER" id="PTHR43377:SF1">
    <property type="entry name" value="BILIVERDIN REDUCTASE A"/>
    <property type="match status" value="1"/>
</dbReference>
<dbReference type="Pfam" id="PF01408">
    <property type="entry name" value="GFO_IDH_MocA"/>
    <property type="match status" value="1"/>
</dbReference>
<name>A0A1F6CX34_9BACT</name>